<reference evidence="3 4" key="1">
    <citation type="submission" date="2016-11" db="EMBL/GenBank/DDBJ databases">
        <authorList>
            <person name="Jaros S."/>
            <person name="Januszkiewicz K."/>
            <person name="Wedrychowicz H."/>
        </authorList>
    </citation>
    <scope>NUCLEOTIDE SEQUENCE [LARGE SCALE GENOMIC DNA]</scope>
    <source>
        <strain evidence="3 4">DSM 5091</strain>
    </source>
</reference>
<sequence>MKLLPVLFALFLLCSCSSGKPQFVPPPPPEEPEPVIEQTESPLQQEAEEVTTPPVEENSFLAILLKEGTPEENIIPRSKEQVAVYQKGELVRFYYFKRNRLVDQRDYPAENIRLMKAAGNYPSTILQDMGIE</sequence>
<protein>
    <submittedName>
        <fullName evidence="3">Uncharacterized protein</fullName>
    </submittedName>
</protein>
<feature type="chain" id="PRO_5013065046" evidence="2">
    <location>
        <begin position="20"/>
        <end position="132"/>
    </location>
</feature>
<feature type="region of interest" description="Disordered" evidence="1">
    <location>
        <begin position="22"/>
        <end position="53"/>
    </location>
</feature>
<proteinExistence type="predicted"/>
<evidence type="ECO:0000313" key="3">
    <source>
        <dbReference type="EMBL" id="SHJ85293.1"/>
    </source>
</evidence>
<gene>
    <name evidence="3" type="ORF">SAMN02745165_03347</name>
</gene>
<evidence type="ECO:0000313" key="4">
    <source>
        <dbReference type="Proteomes" id="UP000184171"/>
    </source>
</evidence>
<dbReference type="STRING" id="1122189.SAMN02745165_03347"/>
<evidence type="ECO:0000256" key="1">
    <source>
        <dbReference type="SAM" id="MobiDB-lite"/>
    </source>
</evidence>
<dbReference type="RefSeq" id="WP_072909877.1">
    <property type="nucleotide sequence ID" value="NZ_FQZT01000020.1"/>
</dbReference>
<name>A0A1M6MPS9_MALRU</name>
<evidence type="ECO:0000256" key="2">
    <source>
        <dbReference type="SAM" id="SignalP"/>
    </source>
</evidence>
<dbReference type="PROSITE" id="PS51257">
    <property type="entry name" value="PROKAR_LIPOPROTEIN"/>
    <property type="match status" value="1"/>
</dbReference>
<keyword evidence="4" id="KW-1185">Reference proteome</keyword>
<accession>A0A1M6MPS9</accession>
<organism evidence="3 4">
    <name type="scientific">Malonomonas rubra DSM 5091</name>
    <dbReference type="NCBI Taxonomy" id="1122189"/>
    <lineage>
        <taxon>Bacteria</taxon>
        <taxon>Pseudomonadati</taxon>
        <taxon>Thermodesulfobacteriota</taxon>
        <taxon>Desulfuromonadia</taxon>
        <taxon>Desulfuromonadales</taxon>
        <taxon>Geopsychrobacteraceae</taxon>
        <taxon>Malonomonas</taxon>
    </lineage>
</organism>
<feature type="signal peptide" evidence="2">
    <location>
        <begin position="1"/>
        <end position="19"/>
    </location>
</feature>
<dbReference type="AlphaFoldDB" id="A0A1M6MPS9"/>
<keyword evidence="2" id="KW-0732">Signal</keyword>
<dbReference type="EMBL" id="FQZT01000020">
    <property type="protein sequence ID" value="SHJ85293.1"/>
    <property type="molecule type" value="Genomic_DNA"/>
</dbReference>
<dbReference type="Proteomes" id="UP000184171">
    <property type="component" value="Unassembled WGS sequence"/>
</dbReference>
<dbReference type="OrthoDB" id="9983825at2"/>